<protein>
    <submittedName>
        <fullName evidence="3">Uncharacterized protein</fullName>
    </submittedName>
</protein>
<dbReference type="InterPro" id="IPR007612">
    <property type="entry name" value="LOR"/>
</dbReference>
<reference evidence="3 4" key="1">
    <citation type="submission" date="2020-08" db="EMBL/GenBank/DDBJ databases">
        <title>Plant Genome Project.</title>
        <authorList>
            <person name="Zhang R.-G."/>
        </authorList>
    </citation>
    <scope>NUCLEOTIDE SEQUENCE [LARGE SCALE GENOMIC DNA]</scope>
    <source>
        <tissue evidence="3">Rhizome</tissue>
    </source>
</reference>
<dbReference type="InterPro" id="IPR025659">
    <property type="entry name" value="Tubby-like_C"/>
</dbReference>
<feature type="transmembrane region" description="Helical" evidence="2">
    <location>
        <begin position="269"/>
        <end position="289"/>
    </location>
</feature>
<dbReference type="SUPFAM" id="SSF54518">
    <property type="entry name" value="Tubby C-terminal domain-like"/>
    <property type="match status" value="1"/>
</dbReference>
<dbReference type="InterPro" id="IPR038595">
    <property type="entry name" value="LOR_sf"/>
</dbReference>
<keyword evidence="2" id="KW-1133">Transmembrane helix</keyword>
<comment type="similarity">
    <text evidence="1">Belongs to the LOR family.</text>
</comment>
<evidence type="ECO:0000256" key="2">
    <source>
        <dbReference type="SAM" id="Phobius"/>
    </source>
</evidence>
<name>A0A8J5I2L0_ZINOF</name>
<sequence>MEASGVPVLGVGQIPIDYILHKSLIGHGLTVHDAQGNVVFRIGPSSSSGRRTKILFDSVGNPLVTVLYLNDEWRCFRGNSQELEDLIFTVHKILYYPSNTELDVLLSSANSLDQKTGFRLKGNPFRRACTIIRGDSIVAQVILCFSSPPLLLDFECFWNIITVFQLAIRFFLKKNGLDYEQEHCPTFLDESSSNLLDNINKKPRNFRDMYGHQNVGFEDLLNLFPVVELKTSFVVTMVFRGLCLVVGLCYTSLLYKLSKIIYSRNKFRLTVYPGNDCVLAISMLMAFFWR</sequence>
<comment type="caution">
    <text evidence="3">The sequence shown here is derived from an EMBL/GenBank/DDBJ whole genome shotgun (WGS) entry which is preliminary data.</text>
</comment>
<evidence type="ECO:0000256" key="1">
    <source>
        <dbReference type="ARBA" id="ARBA00005437"/>
    </source>
</evidence>
<evidence type="ECO:0000313" key="4">
    <source>
        <dbReference type="Proteomes" id="UP000734854"/>
    </source>
</evidence>
<dbReference type="Gene3D" id="2.40.160.200">
    <property type="entry name" value="LURP1-related"/>
    <property type="match status" value="1"/>
</dbReference>
<keyword evidence="2" id="KW-0812">Transmembrane</keyword>
<feature type="transmembrane region" description="Helical" evidence="2">
    <location>
        <begin position="233"/>
        <end position="257"/>
    </location>
</feature>
<keyword evidence="4" id="KW-1185">Reference proteome</keyword>
<dbReference type="PANTHER" id="PTHR31087">
    <property type="match status" value="1"/>
</dbReference>
<organism evidence="3 4">
    <name type="scientific">Zingiber officinale</name>
    <name type="common">Ginger</name>
    <name type="synonym">Amomum zingiber</name>
    <dbReference type="NCBI Taxonomy" id="94328"/>
    <lineage>
        <taxon>Eukaryota</taxon>
        <taxon>Viridiplantae</taxon>
        <taxon>Streptophyta</taxon>
        <taxon>Embryophyta</taxon>
        <taxon>Tracheophyta</taxon>
        <taxon>Spermatophyta</taxon>
        <taxon>Magnoliopsida</taxon>
        <taxon>Liliopsida</taxon>
        <taxon>Zingiberales</taxon>
        <taxon>Zingiberaceae</taxon>
        <taxon>Zingiber</taxon>
    </lineage>
</organism>
<keyword evidence="2" id="KW-0472">Membrane</keyword>
<evidence type="ECO:0000313" key="3">
    <source>
        <dbReference type="EMBL" id="KAG6533975.1"/>
    </source>
</evidence>
<gene>
    <name evidence="3" type="ORF">ZIOFF_007855</name>
</gene>
<dbReference type="Proteomes" id="UP000734854">
    <property type="component" value="Unassembled WGS sequence"/>
</dbReference>
<accession>A0A8J5I2L0</accession>
<dbReference type="Pfam" id="PF04525">
    <property type="entry name" value="LOR"/>
    <property type="match status" value="1"/>
</dbReference>
<dbReference type="AlphaFoldDB" id="A0A8J5I2L0"/>
<dbReference type="PANTHER" id="PTHR31087:SF85">
    <property type="entry name" value="PROTEIN LURP-ONE-RELATED 7"/>
    <property type="match status" value="1"/>
</dbReference>
<proteinExistence type="inferred from homology"/>
<dbReference type="EMBL" id="JACMSC010000002">
    <property type="protein sequence ID" value="KAG6533975.1"/>
    <property type="molecule type" value="Genomic_DNA"/>
</dbReference>